<accession>A0A6J7EVK7</accession>
<sequence>MEILGIIAFVLALLTSVMLHELGHFLTARKFGMRVSEFFVGFGRRVWSITRGETEYGIKAIPAGGYCRIEGMTPTDEMPEGEEHRAFFRASSLRKLIVLGAGSFAHFVIGFLLIFAIFFAVGYTTLTPKIAQIAPNSVAESVGFAPGDEVLSINGKRVSNWAIDSKAIAQSKGAVLNFVLLRDGQEITIKAAPIYNAEAKRYMIGLITAYGTERDGFTKSLTQSTKATGTLVKESAKSLILLPSKVPQLFRETFMNEARDPSGLVGVVGAARVSGQAVGSDKLNNNERLATFIFLIAGLNIFVGLFNLLPILPLDGGHMAVAIADEIRALFARLRRKPRPAPINVNVLTPVTGVVVILLITLTVILVIADIINPVSLNL</sequence>
<dbReference type="InterPro" id="IPR004387">
    <property type="entry name" value="Pept_M50_Zn"/>
</dbReference>
<dbReference type="CDD" id="cd23081">
    <property type="entry name" value="cpPDZ_EcRseP-like"/>
    <property type="match status" value="1"/>
</dbReference>
<dbReference type="AlphaFoldDB" id="A0A6J7EVK7"/>
<protein>
    <submittedName>
        <fullName evidence="12">Unannotated protein</fullName>
    </submittedName>
</protein>
<feature type="domain" description="PDZ" evidence="11">
    <location>
        <begin position="109"/>
        <end position="184"/>
    </location>
</feature>
<keyword evidence="6" id="KW-0862">Zinc</keyword>
<organism evidence="12">
    <name type="scientific">freshwater metagenome</name>
    <dbReference type="NCBI Taxonomy" id="449393"/>
    <lineage>
        <taxon>unclassified sequences</taxon>
        <taxon>metagenomes</taxon>
        <taxon>ecological metagenomes</taxon>
    </lineage>
</organism>
<dbReference type="GO" id="GO:0006508">
    <property type="term" value="P:proteolysis"/>
    <property type="evidence" value="ECO:0007669"/>
    <property type="project" value="UniProtKB-KW"/>
</dbReference>
<dbReference type="SMART" id="SM00228">
    <property type="entry name" value="PDZ"/>
    <property type="match status" value="1"/>
</dbReference>
<evidence type="ECO:0000256" key="9">
    <source>
        <dbReference type="ARBA" id="ARBA00023136"/>
    </source>
</evidence>
<keyword evidence="5" id="KW-0378">Hydrolase</keyword>
<evidence type="ECO:0000256" key="2">
    <source>
        <dbReference type="ARBA" id="ARBA00004141"/>
    </source>
</evidence>
<evidence type="ECO:0000256" key="1">
    <source>
        <dbReference type="ARBA" id="ARBA00001947"/>
    </source>
</evidence>
<feature type="transmembrane region" description="Helical" evidence="10">
    <location>
        <begin position="289"/>
        <end position="309"/>
    </location>
</feature>
<dbReference type="CDD" id="cd06163">
    <property type="entry name" value="S2P-M50_PDZ_RseP-like"/>
    <property type="match status" value="1"/>
</dbReference>
<feature type="transmembrane region" description="Helical" evidence="10">
    <location>
        <begin position="347"/>
        <end position="369"/>
    </location>
</feature>
<dbReference type="EMBL" id="CAFBLZ010000037">
    <property type="protein sequence ID" value="CAB4885095.1"/>
    <property type="molecule type" value="Genomic_DNA"/>
</dbReference>
<dbReference type="Pfam" id="PF17820">
    <property type="entry name" value="PDZ_6"/>
    <property type="match status" value="1"/>
</dbReference>
<evidence type="ECO:0000256" key="7">
    <source>
        <dbReference type="ARBA" id="ARBA00022989"/>
    </source>
</evidence>
<keyword evidence="3" id="KW-0645">Protease</keyword>
<gene>
    <name evidence="12" type="ORF">UFOPK3482_00569</name>
</gene>
<comment type="cofactor">
    <cofactor evidence="1">
        <name>Zn(2+)</name>
        <dbReference type="ChEBI" id="CHEBI:29105"/>
    </cofactor>
</comment>
<dbReference type="Pfam" id="PF02163">
    <property type="entry name" value="Peptidase_M50"/>
    <property type="match status" value="1"/>
</dbReference>
<evidence type="ECO:0000259" key="11">
    <source>
        <dbReference type="SMART" id="SM00228"/>
    </source>
</evidence>
<reference evidence="12" key="1">
    <citation type="submission" date="2020-05" db="EMBL/GenBank/DDBJ databases">
        <authorList>
            <person name="Chiriac C."/>
            <person name="Salcher M."/>
            <person name="Ghai R."/>
            <person name="Kavagutti S V."/>
        </authorList>
    </citation>
    <scope>NUCLEOTIDE SEQUENCE</scope>
</reference>
<evidence type="ECO:0000256" key="6">
    <source>
        <dbReference type="ARBA" id="ARBA00022833"/>
    </source>
</evidence>
<comment type="subcellular location">
    <subcellularLocation>
        <location evidence="2">Membrane</location>
        <topology evidence="2">Multi-pass membrane protein</topology>
    </subcellularLocation>
</comment>
<dbReference type="SUPFAM" id="SSF50156">
    <property type="entry name" value="PDZ domain-like"/>
    <property type="match status" value="1"/>
</dbReference>
<proteinExistence type="predicted"/>
<keyword evidence="7 10" id="KW-1133">Transmembrane helix</keyword>
<dbReference type="InterPro" id="IPR036034">
    <property type="entry name" value="PDZ_sf"/>
</dbReference>
<evidence type="ECO:0000256" key="10">
    <source>
        <dbReference type="SAM" id="Phobius"/>
    </source>
</evidence>
<dbReference type="GO" id="GO:0016020">
    <property type="term" value="C:membrane"/>
    <property type="evidence" value="ECO:0007669"/>
    <property type="project" value="UniProtKB-SubCell"/>
</dbReference>
<keyword evidence="8" id="KW-0482">Metalloprotease</keyword>
<name>A0A6J7EVK7_9ZZZZ</name>
<dbReference type="PANTHER" id="PTHR42837:SF2">
    <property type="entry name" value="MEMBRANE METALLOPROTEASE ARASP2, CHLOROPLASTIC-RELATED"/>
    <property type="match status" value="1"/>
</dbReference>
<keyword evidence="4 10" id="KW-0812">Transmembrane</keyword>
<dbReference type="InterPro" id="IPR041489">
    <property type="entry name" value="PDZ_6"/>
</dbReference>
<dbReference type="InterPro" id="IPR008915">
    <property type="entry name" value="Peptidase_M50"/>
</dbReference>
<evidence type="ECO:0000313" key="12">
    <source>
        <dbReference type="EMBL" id="CAB4885095.1"/>
    </source>
</evidence>
<dbReference type="GO" id="GO:0004222">
    <property type="term" value="F:metalloendopeptidase activity"/>
    <property type="evidence" value="ECO:0007669"/>
    <property type="project" value="InterPro"/>
</dbReference>
<evidence type="ECO:0000256" key="5">
    <source>
        <dbReference type="ARBA" id="ARBA00022801"/>
    </source>
</evidence>
<dbReference type="InterPro" id="IPR001478">
    <property type="entry name" value="PDZ"/>
</dbReference>
<dbReference type="PANTHER" id="PTHR42837">
    <property type="entry name" value="REGULATOR OF SIGMA-E PROTEASE RSEP"/>
    <property type="match status" value="1"/>
</dbReference>
<dbReference type="Gene3D" id="2.30.42.10">
    <property type="match status" value="1"/>
</dbReference>
<evidence type="ECO:0000256" key="8">
    <source>
        <dbReference type="ARBA" id="ARBA00023049"/>
    </source>
</evidence>
<keyword evidence="9 10" id="KW-0472">Membrane</keyword>
<evidence type="ECO:0000256" key="4">
    <source>
        <dbReference type="ARBA" id="ARBA00022692"/>
    </source>
</evidence>
<evidence type="ECO:0000256" key="3">
    <source>
        <dbReference type="ARBA" id="ARBA00022670"/>
    </source>
</evidence>
<feature type="transmembrane region" description="Helical" evidence="10">
    <location>
        <begin position="96"/>
        <end position="121"/>
    </location>
</feature>